<keyword evidence="4" id="KW-1185">Reference proteome</keyword>
<evidence type="ECO:0000313" key="4">
    <source>
        <dbReference type="Proteomes" id="UP001480595"/>
    </source>
</evidence>
<evidence type="ECO:0000313" key="3">
    <source>
        <dbReference type="EMBL" id="KAK8076783.1"/>
    </source>
</evidence>
<comment type="caution">
    <text evidence="3">The sequence shown here is derived from an EMBL/GenBank/DDBJ whole genome shotgun (WGS) entry which is preliminary data.</text>
</comment>
<feature type="compositionally biased region" description="Polar residues" evidence="2">
    <location>
        <begin position="136"/>
        <end position="146"/>
    </location>
</feature>
<gene>
    <name evidence="3" type="ORF">PG994_004055</name>
</gene>
<feature type="coiled-coil region" evidence="1">
    <location>
        <begin position="55"/>
        <end position="86"/>
    </location>
</feature>
<dbReference type="Proteomes" id="UP001480595">
    <property type="component" value="Unassembled WGS sequence"/>
</dbReference>
<dbReference type="GeneID" id="92088527"/>
<name>A0ABR1W000_9PEZI</name>
<organism evidence="3 4">
    <name type="scientific">Apiospora phragmitis</name>
    <dbReference type="NCBI Taxonomy" id="2905665"/>
    <lineage>
        <taxon>Eukaryota</taxon>
        <taxon>Fungi</taxon>
        <taxon>Dikarya</taxon>
        <taxon>Ascomycota</taxon>
        <taxon>Pezizomycotina</taxon>
        <taxon>Sordariomycetes</taxon>
        <taxon>Xylariomycetidae</taxon>
        <taxon>Amphisphaeriales</taxon>
        <taxon>Apiosporaceae</taxon>
        <taxon>Apiospora</taxon>
    </lineage>
</organism>
<sequence length="163" mass="18620">MAHLCNQLEQLVRNKEALFEQESAILDMGVEVAEASVAEAHMRANSSYWTHIYGWAQTEVKIATMRQALENANRELDAAKNALRRHPKPGHEPRYELAGLHAMLDTMRLGPARFYWLLRSHAMFASLLQQHSLAIRQQQESQSGQTGRHDQDQRDMNSASLQE</sequence>
<reference evidence="3 4" key="1">
    <citation type="submission" date="2023-01" db="EMBL/GenBank/DDBJ databases">
        <title>Analysis of 21 Apiospora genomes using comparative genomics revels a genus with tremendous synthesis potential of carbohydrate active enzymes and secondary metabolites.</title>
        <authorList>
            <person name="Sorensen T."/>
        </authorList>
    </citation>
    <scope>NUCLEOTIDE SEQUENCE [LARGE SCALE GENOMIC DNA]</scope>
    <source>
        <strain evidence="3 4">CBS 135458</strain>
    </source>
</reference>
<evidence type="ECO:0000256" key="1">
    <source>
        <dbReference type="SAM" id="Coils"/>
    </source>
</evidence>
<dbReference type="EMBL" id="JAQQWL010000004">
    <property type="protein sequence ID" value="KAK8076783.1"/>
    <property type="molecule type" value="Genomic_DNA"/>
</dbReference>
<accession>A0ABR1W000</accession>
<feature type="region of interest" description="Disordered" evidence="2">
    <location>
        <begin position="136"/>
        <end position="163"/>
    </location>
</feature>
<keyword evidence="1" id="KW-0175">Coiled coil</keyword>
<dbReference type="RefSeq" id="XP_066719742.1">
    <property type="nucleotide sequence ID" value="XM_066855464.1"/>
</dbReference>
<proteinExistence type="predicted"/>
<evidence type="ECO:0000256" key="2">
    <source>
        <dbReference type="SAM" id="MobiDB-lite"/>
    </source>
</evidence>
<protein>
    <submittedName>
        <fullName evidence="3">Uncharacterized protein</fullName>
    </submittedName>
</protein>